<comment type="caution">
    <text evidence="3">The sequence shown here is derived from an EMBL/GenBank/DDBJ whole genome shotgun (WGS) entry which is preliminary data.</text>
</comment>
<name>A0AAW0PAS4_9GOBI</name>
<dbReference type="EMBL" id="JBBPFD010000007">
    <property type="protein sequence ID" value="KAK7919062.1"/>
    <property type="molecule type" value="Genomic_DNA"/>
</dbReference>
<keyword evidence="4" id="KW-1185">Reference proteome</keyword>
<keyword evidence="2" id="KW-0472">Membrane</keyword>
<keyword evidence="2" id="KW-1133">Transmembrane helix</keyword>
<feature type="region of interest" description="Disordered" evidence="1">
    <location>
        <begin position="82"/>
        <end position="127"/>
    </location>
</feature>
<protein>
    <recommendedName>
        <fullName evidence="5">Transmembrane protein</fullName>
    </recommendedName>
</protein>
<gene>
    <name evidence="3" type="ORF">WMY93_010346</name>
</gene>
<organism evidence="3 4">
    <name type="scientific">Mugilogobius chulae</name>
    <name type="common">yellowstripe goby</name>
    <dbReference type="NCBI Taxonomy" id="88201"/>
    <lineage>
        <taxon>Eukaryota</taxon>
        <taxon>Metazoa</taxon>
        <taxon>Chordata</taxon>
        <taxon>Craniata</taxon>
        <taxon>Vertebrata</taxon>
        <taxon>Euteleostomi</taxon>
        <taxon>Actinopterygii</taxon>
        <taxon>Neopterygii</taxon>
        <taxon>Teleostei</taxon>
        <taxon>Neoteleostei</taxon>
        <taxon>Acanthomorphata</taxon>
        <taxon>Gobiaria</taxon>
        <taxon>Gobiiformes</taxon>
        <taxon>Gobioidei</taxon>
        <taxon>Gobiidae</taxon>
        <taxon>Gobionellinae</taxon>
        <taxon>Mugilogobius</taxon>
    </lineage>
</organism>
<reference evidence="4" key="1">
    <citation type="submission" date="2024-04" db="EMBL/GenBank/DDBJ databases">
        <title>Salinicola lusitanus LLJ914,a marine bacterium isolated from the Okinawa Trough.</title>
        <authorList>
            <person name="Li J."/>
        </authorList>
    </citation>
    <scope>NUCLEOTIDE SEQUENCE [LARGE SCALE GENOMIC DNA]</scope>
</reference>
<evidence type="ECO:0000256" key="1">
    <source>
        <dbReference type="SAM" id="MobiDB-lite"/>
    </source>
</evidence>
<evidence type="ECO:0008006" key="5">
    <source>
        <dbReference type="Google" id="ProtNLM"/>
    </source>
</evidence>
<keyword evidence="2" id="KW-0812">Transmembrane</keyword>
<dbReference type="AlphaFoldDB" id="A0AAW0PAS4"/>
<sequence>MNKKVKQQISRQPIRARGEAAAASRLVQIPPELFWLLLLLLLSQMHPPQSRFCILHERICLFRKCFYASFLRTLHFTPSLNRASPKSDMTEAEVADNNTNQHKSNGYAAHSDANRDDAFDPTYKEKEGPKPPLDIVWKNVFLMGLLHLGAVYGLFLVPSASGETLLWSEYRAKKR</sequence>
<feature type="transmembrane region" description="Helical" evidence="2">
    <location>
        <begin position="140"/>
        <end position="167"/>
    </location>
</feature>
<dbReference type="Proteomes" id="UP001460270">
    <property type="component" value="Unassembled WGS sequence"/>
</dbReference>
<evidence type="ECO:0000313" key="3">
    <source>
        <dbReference type="EMBL" id="KAK7919062.1"/>
    </source>
</evidence>
<accession>A0AAW0PAS4</accession>
<feature type="compositionally biased region" description="Basic and acidic residues" evidence="1">
    <location>
        <begin position="112"/>
        <end position="127"/>
    </location>
</feature>
<evidence type="ECO:0000313" key="4">
    <source>
        <dbReference type="Proteomes" id="UP001460270"/>
    </source>
</evidence>
<evidence type="ECO:0000256" key="2">
    <source>
        <dbReference type="SAM" id="Phobius"/>
    </source>
</evidence>
<proteinExistence type="predicted"/>